<evidence type="ECO:0000313" key="2">
    <source>
        <dbReference type="EMBL" id="AXK81021.1"/>
    </source>
</evidence>
<keyword evidence="2" id="KW-0560">Oxidoreductase</keyword>
<evidence type="ECO:0000313" key="3">
    <source>
        <dbReference type="Proteomes" id="UP000254889"/>
    </source>
</evidence>
<dbReference type="RefSeq" id="WP_115691235.1">
    <property type="nucleotide sequence ID" value="NZ_CP031417.1"/>
</dbReference>
<reference evidence="2 3" key="1">
    <citation type="submission" date="2018-07" db="EMBL/GenBank/DDBJ databases">
        <authorList>
            <person name="Quirk P.G."/>
            <person name="Krulwich T.A."/>
        </authorList>
    </citation>
    <scope>NUCLEOTIDE SEQUENCE [LARGE SCALE GENOMIC DNA]</scope>
    <source>
        <strain evidence="2 3">CC-BB4</strain>
    </source>
</reference>
<dbReference type="GO" id="GO:0004497">
    <property type="term" value="F:monooxygenase activity"/>
    <property type="evidence" value="ECO:0007669"/>
    <property type="project" value="UniProtKB-KW"/>
</dbReference>
<name>A0A345ZVS4_9HYPH</name>
<dbReference type="SUPFAM" id="SSF54909">
    <property type="entry name" value="Dimeric alpha+beta barrel"/>
    <property type="match status" value="1"/>
</dbReference>
<dbReference type="InterPro" id="IPR011008">
    <property type="entry name" value="Dimeric_a/b-barrel"/>
</dbReference>
<dbReference type="Gene3D" id="3.30.70.100">
    <property type="match status" value="1"/>
</dbReference>
<protein>
    <submittedName>
        <fullName evidence="2">Antibiotic biosynthesis monooxygenase</fullName>
    </submittedName>
</protein>
<keyword evidence="3" id="KW-1185">Reference proteome</keyword>
<accession>A0A345ZVS4</accession>
<dbReference type="AlphaFoldDB" id="A0A345ZVS4"/>
<dbReference type="InterPro" id="IPR007138">
    <property type="entry name" value="ABM_dom"/>
</dbReference>
<dbReference type="EMBL" id="CP031417">
    <property type="protein sequence ID" value="AXK81021.1"/>
    <property type="molecule type" value="Genomic_DNA"/>
</dbReference>
<dbReference type="Proteomes" id="UP000254889">
    <property type="component" value="Chromosome"/>
</dbReference>
<dbReference type="KEGG" id="ptaw:DW352_11165"/>
<sequence length="109" mass="11830">MSAATPSVYRVDKFVVPAAARAEFMTRIATIKGLIDAQPGCRQNLVLEQVSGPGAFNVVTFVEWESADALENAKTAVTVRYKEMNFNPQDLIARLGITADMANYGLYAA</sequence>
<organism evidence="2 3">
    <name type="scientific">Pseudolabrys taiwanensis</name>
    <dbReference type="NCBI Taxonomy" id="331696"/>
    <lineage>
        <taxon>Bacteria</taxon>
        <taxon>Pseudomonadati</taxon>
        <taxon>Pseudomonadota</taxon>
        <taxon>Alphaproteobacteria</taxon>
        <taxon>Hyphomicrobiales</taxon>
        <taxon>Xanthobacteraceae</taxon>
        <taxon>Pseudolabrys</taxon>
    </lineage>
</organism>
<feature type="domain" description="ABM" evidence="1">
    <location>
        <begin position="11"/>
        <end position="73"/>
    </location>
</feature>
<proteinExistence type="predicted"/>
<dbReference type="Pfam" id="PF03992">
    <property type="entry name" value="ABM"/>
    <property type="match status" value="1"/>
</dbReference>
<dbReference type="OrthoDB" id="4476670at2"/>
<evidence type="ECO:0000259" key="1">
    <source>
        <dbReference type="Pfam" id="PF03992"/>
    </source>
</evidence>
<keyword evidence="2" id="KW-0503">Monooxygenase</keyword>
<gene>
    <name evidence="2" type="ORF">DW352_11165</name>
</gene>